<keyword evidence="2" id="KW-0472">Membrane</keyword>
<feature type="transmembrane region" description="Helical" evidence="2">
    <location>
        <begin position="136"/>
        <end position="157"/>
    </location>
</feature>
<accession>A0AAX4JYU9</accession>
<feature type="compositionally biased region" description="Pro residues" evidence="1">
    <location>
        <begin position="15"/>
        <end position="25"/>
    </location>
</feature>
<evidence type="ECO:0000313" key="4">
    <source>
        <dbReference type="Proteomes" id="UP001355207"/>
    </source>
</evidence>
<feature type="compositionally biased region" description="Low complexity" evidence="1">
    <location>
        <begin position="35"/>
        <end position="45"/>
    </location>
</feature>
<gene>
    <name evidence="3" type="ORF">L201_004985</name>
</gene>
<sequence>MSDHIELKPMGKSAPLPPPPVPPRHPATNTNNNTSSLGDSLPGSLGKAYRTAEEKAKAAVHLQEGGLDAISIWGLGLAAWYSILALPLLLFPRILLFFSQTPSSSSSTSNLSVNHNNGGREEHYDNLTNLESTLCLIISFGLFTISLISIFSLVPTYTSDINNPSRKSILGILVGLTSLSGLIIWNSNSIGGLNILLGGSNILLSIWGWWTIIFGSNGTSKLTKKNNNNNNNKNSKNPERFKRL</sequence>
<evidence type="ECO:0000256" key="2">
    <source>
        <dbReference type="SAM" id="Phobius"/>
    </source>
</evidence>
<feature type="transmembrane region" description="Helical" evidence="2">
    <location>
        <begin position="193"/>
        <end position="215"/>
    </location>
</feature>
<dbReference type="RefSeq" id="XP_066076816.1">
    <property type="nucleotide sequence ID" value="XM_066220719.1"/>
</dbReference>
<keyword evidence="2" id="KW-1133">Transmembrane helix</keyword>
<dbReference type="GeneID" id="91095655"/>
<evidence type="ECO:0000313" key="3">
    <source>
        <dbReference type="EMBL" id="WWC90053.1"/>
    </source>
</evidence>
<dbReference type="Proteomes" id="UP001355207">
    <property type="component" value="Chromosome 6"/>
</dbReference>
<dbReference type="EMBL" id="CP144103">
    <property type="protein sequence ID" value="WWC90053.1"/>
    <property type="molecule type" value="Genomic_DNA"/>
</dbReference>
<reference evidence="3 4" key="1">
    <citation type="submission" date="2024-01" db="EMBL/GenBank/DDBJ databases">
        <title>Comparative genomics of Cryptococcus and Kwoniella reveals pathogenesis evolution and contrasting modes of karyotype evolution via chromosome fusion or intercentromeric recombination.</title>
        <authorList>
            <person name="Coelho M.A."/>
            <person name="David-Palma M."/>
            <person name="Shea T."/>
            <person name="Bowers K."/>
            <person name="McGinley-Smith S."/>
            <person name="Mohammad A.W."/>
            <person name="Gnirke A."/>
            <person name="Yurkov A.M."/>
            <person name="Nowrousian M."/>
            <person name="Sun S."/>
            <person name="Cuomo C.A."/>
            <person name="Heitman J."/>
        </authorList>
    </citation>
    <scope>NUCLEOTIDE SEQUENCE [LARGE SCALE GENOMIC DNA]</scope>
    <source>
        <strain evidence="3 4">CBS 6074</strain>
    </source>
</reference>
<organism evidence="3 4">
    <name type="scientific">Kwoniella dendrophila CBS 6074</name>
    <dbReference type="NCBI Taxonomy" id="1295534"/>
    <lineage>
        <taxon>Eukaryota</taxon>
        <taxon>Fungi</taxon>
        <taxon>Dikarya</taxon>
        <taxon>Basidiomycota</taxon>
        <taxon>Agaricomycotina</taxon>
        <taxon>Tremellomycetes</taxon>
        <taxon>Tremellales</taxon>
        <taxon>Cryptococcaceae</taxon>
        <taxon>Kwoniella</taxon>
    </lineage>
</organism>
<name>A0AAX4JYU9_9TREE</name>
<evidence type="ECO:0000256" key="1">
    <source>
        <dbReference type="SAM" id="MobiDB-lite"/>
    </source>
</evidence>
<feature type="transmembrane region" description="Helical" evidence="2">
    <location>
        <begin position="169"/>
        <end position="187"/>
    </location>
</feature>
<protein>
    <submittedName>
        <fullName evidence="3">Uncharacterized protein</fullName>
    </submittedName>
</protein>
<feature type="region of interest" description="Disordered" evidence="1">
    <location>
        <begin position="1"/>
        <end position="45"/>
    </location>
</feature>
<feature type="region of interest" description="Disordered" evidence="1">
    <location>
        <begin position="224"/>
        <end position="244"/>
    </location>
</feature>
<proteinExistence type="predicted"/>
<feature type="transmembrane region" description="Helical" evidence="2">
    <location>
        <begin position="72"/>
        <end position="98"/>
    </location>
</feature>
<keyword evidence="4" id="KW-1185">Reference proteome</keyword>
<keyword evidence="2" id="KW-0812">Transmembrane</keyword>
<dbReference type="AlphaFoldDB" id="A0AAX4JYU9"/>
<feature type="compositionally biased region" description="Low complexity" evidence="1">
    <location>
        <begin position="225"/>
        <end position="235"/>
    </location>
</feature>